<reference evidence="2" key="1">
    <citation type="journal article" date="2022" name="Mol. Ecol. Resour.">
        <title>The genomes of chicory, endive, great burdock and yacon provide insights into Asteraceae palaeo-polyploidization history and plant inulin production.</title>
        <authorList>
            <person name="Fan W."/>
            <person name="Wang S."/>
            <person name="Wang H."/>
            <person name="Wang A."/>
            <person name="Jiang F."/>
            <person name="Liu H."/>
            <person name="Zhao H."/>
            <person name="Xu D."/>
            <person name="Zhang Y."/>
        </authorList>
    </citation>
    <scope>NUCLEOTIDE SEQUENCE [LARGE SCALE GENOMIC DNA]</scope>
    <source>
        <strain evidence="2">cv. Punajuju</strain>
    </source>
</reference>
<gene>
    <name evidence="1" type="ORF">L2E82_13828</name>
</gene>
<evidence type="ECO:0000313" key="2">
    <source>
        <dbReference type="Proteomes" id="UP001055811"/>
    </source>
</evidence>
<proteinExistence type="predicted"/>
<dbReference type="EMBL" id="CM042011">
    <property type="protein sequence ID" value="KAI3763831.1"/>
    <property type="molecule type" value="Genomic_DNA"/>
</dbReference>
<evidence type="ECO:0000313" key="1">
    <source>
        <dbReference type="EMBL" id="KAI3763831.1"/>
    </source>
</evidence>
<keyword evidence="2" id="KW-1185">Reference proteome</keyword>
<dbReference type="Proteomes" id="UP001055811">
    <property type="component" value="Linkage Group LG03"/>
</dbReference>
<accession>A0ACB9EYM7</accession>
<sequence length="85" mass="9272">MEAIKETRRLWSSLQQATVSSAFRHRESFGEGLRIDDGLRSPGFVSFRRVLIWGGGLGYWRGDVKEKGNGFSGSRHGGGGSCGLV</sequence>
<reference evidence="1 2" key="2">
    <citation type="journal article" date="2022" name="Mol. Ecol. Resour.">
        <title>The genomes of chicory, endive, great burdock and yacon provide insights into Asteraceae paleo-polyploidization history and plant inulin production.</title>
        <authorList>
            <person name="Fan W."/>
            <person name="Wang S."/>
            <person name="Wang H."/>
            <person name="Wang A."/>
            <person name="Jiang F."/>
            <person name="Liu H."/>
            <person name="Zhao H."/>
            <person name="Xu D."/>
            <person name="Zhang Y."/>
        </authorList>
    </citation>
    <scope>NUCLEOTIDE SEQUENCE [LARGE SCALE GENOMIC DNA]</scope>
    <source>
        <strain evidence="2">cv. Punajuju</strain>
        <tissue evidence="1">Leaves</tissue>
    </source>
</reference>
<comment type="caution">
    <text evidence="1">The sequence shown here is derived from an EMBL/GenBank/DDBJ whole genome shotgun (WGS) entry which is preliminary data.</text>
</comment>
<protein>
    <submittedName>
        <fullName evidence="1">Uncharacterized protein</fullName>
    </submittedName>
</protein>
<organism evidence="1 2">
    <name type="scientific">Cichorium intybus</name>
    <name type="common">Chicory</name>
    <dbReference type="NCBI Taxonomy" id="13427"/>
    <lineage>
        <taxon>Eukaryota</taxon>
        <taxon>Viridiplantae</taxon>
        <taxon>Streptophyta</taxon>
        <taxon>Embryophyta</taxon>
        <taxon>Tracheophyta</taxon>
        <taxon>Spermatophyta</taxon>
        <taxon>Magnoliopsida</taxon>
        <taxon>eudicotyledons</taxon>
        <taxon>Gunneridae</taxon>
        <taxon>Pentapetalae</taxon>
        <taxon>asterids</taxon>
        <taxon>campanulids</taxon>
        <taxon>Asterales</taxon>
        <taxon>Asteraceae</taxon>
        <taxon>Cichorioideae</taxon>
        <taxon>Cichorieae</taxon>
        <taxon>Cichoriinae</taxon>
        <taxon>Cichorium</taxon>
    </lineage>
</organism>
<name>A0ACB9EYM7_CICIN</name>